<dbReference type="EMBL" id="RBUQ01000065">
    <property type="protein sequence ID" value="RMV41210.1"/>
    <property type="molecule type" value="Genomic_DNA"/>
</dbReference>
<accession>A0A0N0G246</accession>
<name>A0A0N0G246_PSEYM</name>
<evidence type="ECO:0000256" key="1">
    <source>
        <dbReference type="SAM" id="Phobius"/>
    </source>
</evidence>
<gene>
    <name evidence="2" type="ORF">ALP13_03560</name>
</gene>
<comment type="caution">
    <text evidence="2">The sequence shown here is derived from an EMBL/GenBank/DDBJ whole genome shotgun (WGS) entry which is preliminary data.</text>
</comment>
<evidence type="ECO:0000313" key="3">
    <source>
        <dbReference type="Proteomes" id="UP000271631"/>
    </source>
</evidence>
<keyword evidence="1" id="KW-0472">Membrane</keyword>
<dbReference type="NCBIfam" id="TIGR03758">
    <property type="entry name" value="conj_TIGR03758"/>
    <property type="match status" value="1"/>
</dbReference>
<dbReference type="Proteomes" id="UP000271631">
    <property type="component" value="Unassembled WGS sequence"/>
</dbReference>
<sequence length="79" mass="8460">MTMSSTQTSAFQAAAGFTPANSNTLWTGIAVGILLLWGVWVFSSIYRGWATRNLAAPAAAVAAARWAVLFMIMTFMLLS</sequence>
<evidence type="ECO:0000313" key="2">
    <source>
        <dbReference type="EMBL" id="RMV41210.1"/>
    </source>
</evidence>
<feature type="transmembrane region" description="Helical" evidence="1">
    <location>
        <begin position="25"/>
        <end position="42"/>
    </location>
</feature>
<proteinExistence type="predicted"/>
<reference evidence="2 3" key="1">
    <citation type="submission" date="2018-08" db="EMBL/GenBank/DDBJ databases">
        <title>Recombination of ecologically and evolutionarily significant loci maintains genetic cohesion in the Pseudomonas syringae species complex.</title>
        <authorList>
            <person name="Dillon M."/>
            <person name="Thakur S."/>
            <person name="Almeida R.N.D."/>
            <person name="Weir B.S."/>
            <person name="Guttman D.S."/>
        </authorList>
    </citation>
    <scope>NUCLEOTIDE SEQUENCE [LARGE SCALE GENOMIC DNA]</scope>
    <source>
        <strain evidence="2 3">ICMP 11281</strain>
    </source>
</reference>
<keyword evidence="1" id="KW-1133">Transmembrane helix</keyword>
<dbReference type="AlphaFoldDB" id="A0A0N0G246"/>
<organism evidence="2 3">
    <name type="scientific">Pseudomonas syringae pv. maculicola</name>
    <dbReference type="NCBI Taxonomy" id="59511"/>
    <lineage>
        <taxon>Bacteria</taxon>
        <taxon>Pseudomonadati</taxon>
        <taxon>Pseudomonadota</taxon>
        <taxon>Gammaproteobacteria</taxon>
        <taxon>Pseudomonadales</taxon>
        <taxon>Pseudomonadaceae</taxon>
        <taxon>Pseudomonas</taxon>
    </lineage>
</organism>
<dbReference type="Pfam" id="PF11660">
    <property type="entry name" value="DUF3262"/>
    <property type="match status" value="1"/>
</dbReference>
<keyword evidence="1" id="KW-0812">Transmembrane</keyword>
<feature type="transmembrane region" description="Helical" evidence="1">
    <location>
        <begin position="54"/>
        <end position="78"/>
    </location>
</feature>
<evidence type="ECO:0008006" key="4">
    <source>
        <dbReference type="Google" id="ProtNLM"/>
    </source>
</evidence>
<dbReference type="RefSeq" id="WP_004663519.1">
    <property type="nucleotide sequence ID" value="NZ_JAEVFP010000152.1"/>
</dbReference>
<dbReference type="InterPro" id="IPR021676">
    <property type="entry name" value="DUF3262"/>
</dbReference>
<protein>
    <recommendedName>
        <fullName evidence="4">TIGR03758 family integrating conjugative element protein</fullName>
    </recommendedName>
</protein>